<dbReference type="InterPro" id="IPR007895">
    <property type="entry name" value="MASE1"/>
</dbReference>
<feature type="transmembrane region" description="Helical" evidence="9">
    <location>
        <begin position="152"/>
        <end position="179"/>
    </location>
</feature>
<evidence type="ECO:0000256" key="4">
    <source>
        <dbReference type="ARBA" id="ARBA00022475"/>
    </source>
</evidence>
<dbReference type="Gene3D" id="1.10.287.130">
    <property type="match status" value="1"/>
</dbReference>
<feature type="transmembrane region" description="Helical" evidence="9">
    <location>
        <begin position="92"/>
        <end position="113"/>
    </location>
</feature>
<feature type="region of interest" description="Disordered" evidence="8">
    <location>
        <begin position="1"/>
        <end position="29"/>
    </location>
</feature>
<evidence type="ECO:0000259" key="10">
    <source>
        <dbReference type="PROSITE" id="PS50109"/>
    </source>
</evidence>
<keyword evidence="7 9" id="KW-0472">Membrane</keyword>
<keyword evidence="6 9" id="KW-1133">Transmembrane helix</keyword>
<keyword evidence="5 9" id="KW-0812">Transmembrane</keyword>
<organism evidence="11 12">
    <name type="scientific">Burkholderia pseudomallei</name>
    <name type="common">Pseudomonas pseudomallei</name>
    <dbReference type="NCBI Taxonomy" id="28450"/>
    <lineage>
        <taxon>Bacteria</taxon>
        <taxon>Pseudomonadati</taxon>
        <taxon>Pseudomonadota</taxon>
        <taxon>Betaproteobacteria</taxon>
        <taxon>Burkholderiales</taxon>
        <taxon>Burkholderiaceae</taxon>
        <taxon>Burkholderia</taxon>
        <taxon>pseudomallei group</taxon>
    </lineage>
</organism>
<dbReference type="RefSeq" id="WP_038740172.1">
    <property type="nucleotide sequence ID" value="NZ_KN323089.1"/>
</dbReference>
<evidence type="ECO:0000256" key="5">
    <source>
        <dbReference type="ARBA" id="ARBA00022692"/>
    </source>
</evidence>
<evidence type="ECO:0000256" key="7">
    <source>
        <dbReference type="ARBA" id="ARBA00023136"/>
    </source>
</evidence>
<dbReference type="Proteomes" id="UP000030475">
    <property type="component" value="Unassembled WGS sequence"/>
</dbReference>
<keyword evidence="11" id="KW-0808">Transferase</keyword>
<dbReference type="Pfam" id="PF02518">
    <property type="entry name" value="HATPase_c"/>
    <property type="match status" value="1"/>
</dbReference>
<evidence type="ECO:0000256" key="9">
    <source>
        <dbReference type="SAM" id="Phobius"/>
    </source>
</evidence>
<evidence type="ECO:0000256" key="3">
    <source>
        <dbReference type="ARBA" id="ARBA00012438"/>
    </source>
</evidence>
<accession>A0AA40MHF3</accession>
<dbReference type="PRINTS" id="PR00344">
    <property type="entry name" value="BCTRLSENSOR"/>
</dbReference>
<dbReference type="PANTHER" id="PTHR43065">
    <property type="entry name" value="SENSOR HISTIDINE KINASE"/>
    <property type="match status" value="1"/>
</dbReference>
<dbReference type="SMART" id="SM00387">
    <property type="entry name" value="HATPase_c"/>
    <property type="match status" value="1"/>
</dbReference>
<gene>
    <name evidence="11" type="ORF">Y036_6371</name>
</gene>
<dbReference type="InterPro" id="IPR003594">
    <property type="entry name" value="HATPase_dom"/>
</dbReference>
<feature type="compositionally biased region" description="Low complexity" evidence="8">
    <location>
        <begin position="10"/>
        <end position="25"/>
    </location>
</feature>
<evidence type="ECO:0000313" key="12">
    <source>
        <dbReference type="Proteomes" id="UP000030475"/>
    </source>
</evidence>
<feature type="transmembrane region" description="Helical" evidence="9">
    <location>
        <begin position="33"/>
        <end position="52"/>
    </location>
</feature>
<evidence type="ECO:0000256" key="1">
    <source>
        <dbReference type="ARBA" id="ARBA00000085"/>
    </source>
</evidence>
<keyword evidence="11" id="KW-0418">Kinase</keyword>
<dbReference type="Gene3D" id="3.30.565.10">
    <property type="entry name" value="Histidine kinase-like ATPase, C-terminal domain"/>
    <property type="match status" value="1"/>
</dbReference>
<dbReference type="GO" id="GO:0005886">
    <property type="term" value="C:plasma membrane"/>
    <property type="evidence" value="ECO:0007669"/>
    <property type="project" value="UniProtKB-SubCell"/>
</dbReference>
<evidence type="ECO:0000256" key="8">
    <source>
        <dbReference type="SAM" id="MobiDB-lite"/>
    </source>
</evidence>
<dbReference type="InterPro" id="IPR004358">
    <property type="entry name" value="Sig_transdc_His_kin-like_C"/>
</dbReference>
<feature type="domain" description="Histidine kinase" evidence="10">
    <location>
        <begin position="344"/>
        <end position="602"/>
    </location>
</feature>
<dbReference type="AlphaFoldDB" id="A0AA40MHF3"/>
<dbReference type="InterPro" id="IPR005467">
    <property type="entry name" value="His_kinase_dom"/>
</dbReference>
<feature type="transmembrane region" description="Helical" evidence="9">
    <location>
        <begin position="225"/>
        <end position="243"/>
    </location>
</feature>
<evidence type="ECO:0000256" key="2">
    <source>
        <dbReference type="ARBA" id="ARBA00004651"/>
    </source>
</evidence>
<dbReference type="EC" id="2.7.13.3" evidence="3"/>
<protein>
    <recommendedName>
        <fullName evidence="3">histidine kinase</fullName>
        <ecNumber evidence="3">2.7.13.3</ecNumber>
    </recommendedName>
</protein>
<feature type="transmembrane region" description="Helical" evidence="9">
    <location>
        <begin position="191"/>
        <end position="213"/>
    </location>
</feature>
<comment type="catalytic activity">
    <reaction evidence="1">
        <text>ATP + protein L-histidine = ADP + protein N-phospho-L-histidine.</text>
        <dbReference type="EC" id="2.7.13.3"/>
    </reaction>
</comment>
<name>A0AA40MHF3_BURPE</name>
<keyword evidence="4" id="KW-1003">Cell membrane</keyword>
<dbReference type="PANTHER" id="PTHR43065:SF42">
    <property type="entry name" value="TWO-COMPONENT SENSOR PPRA"/>
    <property type="match status" value="1"/>
</dbReference>
<comment type="subcellular location">
    <subcellularLocation>
        <location evidence="2">Cell membrane</location>
        <topology evidence="2">Multi-pass membrane protein</topology>
    </subcellularLocation>
</comment>
<feature type="transmembrane region" description="Helical" evidence="9">
    <location>
        <begin position="272"/>
        <end position="291"/>
    </location>
</feature>
<dbReference type="InterPro" id="IPR036890">
    <property type="entry name" value="HATPase_C_sf"/>
</dbReference>
<evidence type="ECO:0000313" key="11">
    <source>
        <dbReference type="EMBL" id="KGX20267.1"/>
    </source>
</evidence>
<dbReference type="EMBL" id="JQIM01000006">
    <property type="protein sequence ID" value="KGX20267.1"/>
    <property type="molecule type" value="Genomic_DNA"/>
</dbReference>
<feature type="transmembrane region" description="Helical" evidence="9">
    <location>
        <begin position="119"/>
        <end position="140"/>
    </location>
</feature>
<proteinExistence type="predicted"/>
<feature type="transmembrane region" description="Helical" evidence="9">
    <location>
        <begin position="64"/>
        <end position="85"/>
    </location>
</feature>
<dbReference type="SUPFAM" id="SSF55874">
    <property type="entry name" value="ATPase domain of HSP90 chaperone/DNA topoisomerase II/histidine kinase"/>
    <property type="match status" value="1"/>
</dbReference>
<sequence length="622" mass="64978">MHGNSIDAGPPARARPARITRTARAAPRRDDRAFAPGGALNAAGLLLLLFYANHLLSRPGACTSLNHTLSAVVWPAPVLGIALLLHCRRPLAWWLGAGSLFATLLAAGSLDWVPWHVDALFAAVNVVEAIAGAWLARRYLIAGGGVDTLRGFAMFVLLLPLGMAAMHATLAAAILSVWMNDREWLSEWSRAYAANALALLVLLPALLTWNARACGAAWSRSRNQLPALATFGSLCFASIWGYQAEVARALLALSLSWAALEGGLVLASQLNALSAIALIAMTLGGRGPYAWHHDGHGVWALQVDLIGVAILSMCIAIATGERRRLARQIERSRRFESLGFFAGGIVHDFSNVLTTIDCHAEYASERLASGARADDSIDEIHRAVERGRDLAAQILLAARRGEPVLTRVSVDEVVDEALAATRAAAWRGVEIVRCGDGARDGARRGDVRHVVFADRSQLARAVMNLVGNAVRAARATVVVRVGVNGGVNGGVNSGVNGGASDGASRGANDGGAPAARAFDVAIGEASMPGGVWIEVSDDGEGIDVEPLDRIFEPFYSNRSGAPGTGLGLAIVAGAALAHRGQIAVATDRGAGSCFRLTLPAAWGTGAPGAMDAGAPGAVQERT</sequence>
<comment type="caution">
    <text evidence="11">The sequence shown here is derived from an EMBL/GenBank/DDBJ whole genome shotgun (WGS) entry which is preliminary data.</text>
</comment>
<dbReference type="PROSITE" id="PS50109">
    <property type="entry name" value="HIS_KIN"/>
    <property type="match status" value="1"/>
</dbReference>
<feature type="transmembrane region" description="Helical" evidence="9">
    <location>
        <begin position="297"/>
        <end position="318"/>
    </location>
</feature>
<evidence type="ECO:0000256" key="6">
    <source>
        <dbReference type="ARBA" id="ARBA00022989"/>
    </source>
</evidence>
<dbReference type="CDD" id="cd00075">
    <property type="entry name" value="HATPase"/>
    <property type="match status" value="1"/>
</dbReference>
<dbReference type="GO" id="GO:0004673">
    <property type="term" value="F:protein histidine kinase activity"/>
    <property type="evidence" value="ECO:0007669"/>
    <property type="project" value="UniProtKB-EC"/>
</dbReference>
<reference evidence="11 12" key="1">
    <citation type="submission" date="2014-08" db="EMBL/GenBank/DDBJ databases">
        <authorList>
            <person name="Bunnell A."/>
            <person name="Chain P.S."/>
            <person name="Chertkov O."/>
            <person name="Currie B.J."/>
            <person name="Daligault H.E."/>
            <person name="Davenport K.W."/>
            <person name="Davis C."/>
            <person name="Gleasner C.D."/>
            <person name="Johnson S.L."/>
            <person name="Kaestli M."/>
            <person name="Koren S."/>
            <person name="Kunde Y.A."/>
            <person name="Mayo M."/>
            <person name="McMurry K.K."/>
            <person name="Price E.P."/>
            <person name="Reitenga K.G."/>
            <person name="Robison R."/>
            <person name="Rosovitz M.J."/>
            <person name="Sarovich D.S."/>
            <person name="Teshima H."/>
        </authorList>
    </citation>
    <scope>NUCLEOTIDE SEQUENCE [LARGE SCALE GENOMIC DNA]</scope>
    <source>
        <strain evidence="11 12">MSHR44</strain>
    </source>
</reference>
<dbReference type="Pfam" id="PF05231">
    <property type="entry name" value="MASE1"/>
    <property type="match status" value="1"/>
</dbReference>